<feature type="domain" description="tRNA pseudouridylate synthase B C-terminal" evidence="7">
    <location>
        <begin position="181"/>
        <end position="235"/>
    </location>
</feature>
<comment type="caution">
    <text evidence="9">The sequence shown here is derived from an EMBL/GenBank/DDBJ whole genome shotgun (WGS) entry which is preliminary data.</text>
</comment>
<dbReference type="HAMAP" id="MF_01080">
    <property type="entry name" value="TruB_bact"/>
    <property type="match status" value="1"/>
</dbReference>
<sequence>MLNGIVVVNKPRGVTSSDCVYKLRKILHIRKIGHAGTLDPEVNGVLPIAVGQATKLIELMHEKPKSYIGSGMFGRATDSYDLDGKTTAEEEIVTPFTSNEIIVGMKELTGKLEQVPPIYSAVRVNGKRLYEYAREHIPVERPKRKVNVYSYELTQDPEYDPLEKTESFNFAIRCSKGTYVRSLVNDLGEKLGVPAVMTSLTRTSSSGFDISQAVDLETIEAEIDSPEKWLQPIDSFFVDLPKIKLSPDQFKRVSNGAGIDLNTNYAKVALVYNGYIKAIYQRKGKIYCPETMLLKNE</sequence>
<dbReference type="SUPFAM" id="SSF55120">
    <property type="entry name" value="Pseudouridine synthase"/>
    <property type="match status" value="1"/>
</dbReference>
<organism evidence="9 10">
    <name type="scientific">Lactobacillus taiwanensis</name>
    <dbReference type="NCBI Taxonomy" id="508451"/>
    <lineage>
        <taxon>Bacteria</taxon>
        <taxon>Bacillati</taxon>
        <taxon>Bacillota</taxon>
        <taxon>Bacilli</taxon>
        <taxon>Lactobacillales</taxon>
        <taxon>Lactobacillaceae</taxon>
        <taxon>Lactobacillus</taxon>
    </lineage>
</organism>
<dbReference type="Pfam" id="PF01509">
    <property type="entry name" value="TruB_N"/>
    <property type="match status" value="1"/>
</dbReference>
<name>A0A256LAC7_9LACO</name>
<dbReference type="PANTHER" id="PTHR13767:SF2">
    <property type="entry name" value="PSEUDOURIDYLATE SYNTHASE TRUB1"/>
    <property type="match status" value="1"/>
</dbReference>
<evidence type="ECO:0000256" key="2">
    <source>
        <dbReference type="ARBA" id="ARBA00005642"/>
    </source>
</evidence>
<evidence type="ECO:0000259" key="7">
    <source>
        <dbReference type="Pfam" id="PF16198"/>
    </source>
</evidence>
<evidence type="ECO:0000256" key="3">
    <source>
        <dbReference type="ARBA" id="ARBA00022694"/>
    </source>
</evidence>
<dbReference type="Proteomes" id="UP000215828">
    <property type="component" value="Unassembled WGS sequence"/>
</dbReference>
<dbReference type="GO" id="GO:0160148">
    <property type="term" value="F:tRNA pseudouridine(55) synthase activity"/>
    <property type="evidence" value="ECO:0007669"/>
    <property type="project" value="UniProtKB-EC"/>
</dbReference>
<evidence type="ECO:0000313" key="10">
    <source>
        <dbReference type="Proteomes" id="UP000215828"/>
    </source>
</evidence>
<dbReference type="InterPro" id="IPR014780">
    <property type="entry name" value="tRNA_psdUridine_synth_TruB"/>
</dbReference>
<dbReference type="EMBL" id="NGNX01000055">
    <property type="protein sequence ID" value="OYR90391.1"/>
    <property type="molecule type" value="Genomic_DNA"/>
</dbReference>
<reference evidence="8" key="2">
    <citation type="submission" date="2017-05" db="EMBL/GenBank/DDBJ databases">
        <authorList>
            <person name="Lin X.B."/>
            <person name="Stothard P."/>
            <person name="Tasseva G."/>
            <person name="Walter J."/>
        </authorList>
    </citation>
    <scope>NUCLEOTIDE SEQUENCE</scope>
    <source>
        <strain evidence="8">609u</strain>
    </source>
</reference>
<dbReference type="Pfam" id="PF16198">
    <property type="entry name" value="TruB_C_2"/>
    <property type="match status" value="1"/>
</dbReference>
<comment type="function">
    <text evidence="5">Responsible for synthesis of pseudouridine from uracil-55 in the psi GC loop of transfer RNAs.</text>
</comment>
<keyword evidence="4 5" id="KW-0413">Isomerase</keyword>
<dbReference type="Gene3D" id="3.30.2350.10">
    <property type="entry name" value="Pseudouridine synthase"/>
    <property type="match status" value="1"/>
</dbReference>
<accession>A0A256LAC7</accession>
<evidence type="ECO:0000313" key="11">
    <source>
        <dbReference type="Proteomes" id="UP000216316"/>
    </source>
</evidence>
<dbReference type="GO" id="GO:0031119">
    <property type="term" value="P:tRNA pseudouridine synthesis"/>
    <property type="evidence" value="ECO:0007669"/>
    <property type="project" value="UniProtKB-UniRule"/>
</dbReference>
<dbReference type="GO" id="GO:1990481">
    <property type="term" value="P:mRNA pseudouridine synthesis"/>
    <property type="evidence" value="ECO:0007669"/>
    <property type="project" value="TreeGrafter"/>
</dbReference>
<dbReference type="InterPro" id="IPR032819">
    <property type="entry name" value="TruB_C"/>
</dbReference>
<comment type="catalytic activity">
    <reaction evidence="1 5">
        <text>uridine(55) in tRNA = pseudouridine(55) in tRNA</text>
        <dbReference type="Rhea" id="RHEA:42532"/>
        <dbReference type="Rhea" id="RHEA-COMP:10101"/>
        <dbReference type="Rhea" id="RHEA-COMP:10102"/>
        <dbReference type="ChEBI" id="CHEBI:65314"/>
        <dbReference type="ChEBI" id="CHEBI:65315"/>
        <dbReference type="EC" id="5.4.99.25"/>
    </reaction>
</comment>
<evidence type="ECO:0000313" key="9">
    <source>
        <dbReference type="EMBL" id="OYR90391.1"/>
    </source>
</evidence>
<evidence type="ECO:0000256" key="1">
    <source>
        <dbReference type="ARBA" id="ARBA00000385"/>
    </source>
</evidence>
<evidence type="ECO:0000313" key="8">
    <source>
        <dbReference type="EMBL" id="OYR86609.1"/>
    </source>
</evidence>
<evidence type="ECO:0000259" key="6">
    <source>
        <dbReference type="Pfam" id="PF01509"/>
    </source>
</evidence>
<reference evidence="9 10" key="1">
    <citation type="submission" date="2017-04" db="EMBL/GenBank/DDBJ databases">
        <authorList>
            <person name="Afonso C.L."/>
            <person name="Miller P.J."/>
            <person name="Scott M.A."/>
            <person name="Spackman E."/>
            <person name="Goraichik I."/>
            <person name="Dimitrov K.M."/>
            <person name="Suarez D.L."/>
            <person name="Swayne D.E."/>
        </authorList>
    </citation>
    <scope>NUCLEOTIDE SEQUENCE [LARGE SCALE GENOMIC DNA]</scope>
    <source>
        <strain evidence="9 10">609q</strain>
    </source>
</reference>
<dbReference type="GO" id="GO:0003723">
    <property type="term" value="F:RNA binding"/>
    <property type="evidence" value="ECO:0007669"/>
    <property type="project" value="InterPro"/>
</dbReference>
<dbReference type="Proteomes" id="UP000216316">
    <property type="component" value="Unassembled WGS sequence"/>
</dbReference>
<gene>
    <name evidence="5" type="primary">truB</name>
    <name evidence="8" type="ORF">CBF53_11290</name>
    <name evidence="9" type="ORF">CBF70_09020</name>
</gene>
<dbReference type="InterPro" id="IPR002501">
    <property type="entry name" value="PsdUridine_synth_N"/>
</dbReference>
<dbReference type="EMBL" id="NGNV01000065">
    <property type="protein sequence ID" value="OYR86609.1"/>
    <property type="molecule type" value="Genomic_DNA"/>
</dbReference>
<dbReference type="AlphaFoldDB" id="A0A256LAC7"/>
<keyword evidence="3 5" id="KW-0819">tRNA processing</keyword>
<dbReference type="CDD" id="cd02573">
    <property type="entry name" value="PseudoU_synth_EcTruB"/>
    <property type="match status" value="1"/>
</dbReference>
<dbReference type="EC" id="5.4.99.25" evidence="5"/>
<evidence type="ECO:0000256" key="5">
    <source>
        <dbReference type="HAMAP-Rule" id="MF_01080"/>
    </source>
</evidence>
<protein>
    <recommendedName>
        <fullName evidence="5">tRNA pseudouridine synthase B</fullName>
        <ecNumber evidence="5">5.4.99.25</ecNumber>
    </recommendedName>
    <alternativeName>
        <fullName evidence="5">tRNA pseudouridine(55) synthase</fullName>
        <shortName evidence="5">Psi55 synthase</shortName>
    </alternativeName>
    <alternativeName>
        <fullName evidence="5">tRNA pseudouridylate synthase</fullName>
    </alternativeName>
    <alternativeName>
        <fullName evidence="5">tRNA-uridine isomerase</fullName>
    </alternativeName>
</protein>
<comment type="similarity">
    <text evidence="2 5">Belongs to the pseudouridine synthase TruB family. Type 1 subfamily.</text>
</comment>
<dbReference type="NCBIfam" id="TIGR00431">
    <property type="entry name" value="TruB"/>
    <property type="match status" value="1"/>
</dbReference>
<keyword evidence="11" id="KW-1185">Reference proteome</keyword>
<proteinExistence type="inferred from homology"/>
<dbReference type="InterPro" id="IPR020103">
    <property type="entry name" value="PsdUridine_synth_cat_dom_sf"/>
</dbReference>
<reference evidence="10 11" key="3">
    <citation type="submission" date="2017-09" db="EMBL/GenBank/DDBJ databases">
        <title>Tripartite evolution among Lactobacillus johnsonii, Lactobacillus taiwanensis, Lactobacillus reuteri and their rodent host.</title>
        <authorList>
            <person name="Wang T."/>
            <person name="Knowles S."/>
            <person name="Cheng C."/>
        </authorList>
    </citation>
    <scope>NUCLEOTIDE SEQUENCE [LARGE SCALE GENOMIC DNA]</scope>
    <source>
        <strain evidence="9 10">609q</strain>
        <strain evidence="8 11">609u</strain>
    </source>
</reference>
<feature type="domain" description="Pseudouridine synthase II N-terminal" evidence="6">
    <location>
        <begin position="24"/>
        <end position="180"/>
    </location>
</feature>
<feature type="active site" description="Nucleophile" evidence="5">
    <location>
        <position position="39"/>
    </location>
</feature>
<evidence type="ECO:0000256" key="4">
    <source>
        <dbReference type="ARBA" id="ARBA00023235"/>
    </source>
</evidence>
<dbReference type="PANTHER" id="PTHR13767">
    <property type="entry name" value="TRNA-PSEUDOURIDINE SYNTHASE"/>
    <property type="match status" value="1"/>
</dbReference>
<dbReference type="RefSeq" id="WP_094497170.1">
    <property type="nucleotide sequence ID" value="NZ_NGNV01000065.1"/>
</dbReference>